<dbReference type="EMBL" id="VCHX02000294">
    <property type="protein sequence ID" value="TPQ17325.1"/>
    <property type="molecule type" value="Genomic_DNA"/>
</dbReference>
<keyword evidence="3" id="KW-1185">Reference proteome</keyword>
<reference evidence="2 3" key="1">
    <citation type="submission" date="2019-06" db="EMBL/GenBank/DDBJ databases">
        <title>Streptomyces sporangiiformans sp. nov., a novel actinomycete isolated from soil in Mount Song.</title>
        <authorList>
            <person name="Han L."/>
        </authorList>
    </citation>
    <scope>NUCLEOTIDE SEQUENCE [LARGE SCALE GENOMIC DNA]</scope>
    <source>
        <strain evidence="2 3">NEAU-SSA 1</strain>
    </source>
</reference>
<feature type="compositionally biased region" description="Polar residues" evidence="1">
    <location>
        <begin position="1"/>
        <end position="17"/>
    </location>
</feature>
<comment type="caution">
    <text evidence="2">The sequence shown here is derived from an EMBL/GenBank/DDBJ whole genome shotgun (WGS) entry which is preliminary data.</text>
</comment>
<dbReference type="Proteomes" id="UP000317378">
    <property type="component" value="Unassembled WGS sequence"/>
</dbReference>
<name>A0A505D6E6_9ACTN</name>
<proteinExistence type="predicted"/>
<feature type="region of interest" description="Disordered" evidence="1">
    <location>
        <begin position="1"/>
        <end position="21"/>
    </location>
</feature>
<protein>
    <submittedName>
        <fullName evidence="2">Uncharacterized protein</fullName>
    </submittedName>
</protein>
<evidence type="ECO:0000256" key="1">
    <source>
        <dbReference type="SAM" id="MobiDB-lite"/>
    </source>
</evidence>
<sequence>MRRVAQDSSAMAMSSVQLEGGPSGLSGSVKLTELDEVIFSEEKIKIRYGNGYEHFESIHAPLQRTSSGAESELMTFRWVGRTKIAE</sequence>
<dbReference type="RefSeq" id="WP_140936042.1">
    <property type="nucleotide sequence ID" value="NZ_QXMJ01000294.1"/>
</dbReference>
<dbReference type="Pfam" id="PF19450">
    <property type="entry name" value="DUF5988"/>
    <property type="match status" value="1"/>
</dbReference>
<dbReference type="AlphaFoldDB" id="A0A505D6E6"/>
<dbReference type="InterPro" id="IPR046030">
    <property type="entry name" value="DUF5988"/>
</dbReference>
<accession>A0A505D6E6</accession>
<evidence type="ECO:0000313" key="3">
    <source>
        <dbReference type="Proteomes" id="UP000317378"/>
    </source>
</evidence>
<evidence type="ECO:0000313" key="2">
    <source>
        <dbReference type="EMBL" id="TPQ17325.1"/>
    </source>
</evidence>
<organism evidence="2 3">
    <name type="scientific">Streptomyces sporangiiformans</name>
    <dbReference type="NCBI Taxonomy" id="2315329"/>
    <lineage>
        <taxon>Bacteria</taxon>
        <taxon>Bacillati</taxon>
        <taxon>Actinomycetota</taxon>
        <taxon>Actinomycetes</taxon>
        <taxon>Kitasatosporales</taxon>
        <taxon>Streptomycetaceae</taxon>
        <taxon>Streptomyces</taxon>
    </lineage>
</organism>
<gene>
    <name evidence="2" type="ORF">FGD71_037000</name>
</gene>